<evidence type="ECO:0000313" key="3">
    <source>
        <dbReference type="Proteomes" id="UP001443914"/>
    </source>
</evidence>
<feature type="region of interest" description="Disordered" evidence="1">
    <location>
        <begin position="242"/>
        <end position="268"/>
    </location>
</feature>
<reference evidence="2" key="1">
    <citation type="submission" date="2024-03" db="EMBL/GenBank/DDBJ databases">
        <title>WGS assembly of Saponaria officinalis var. Norfolk2.</title>
        <authorList>
            <person name="Jenkins J."/>
            <person name="Shu S."/>
            <person name="Grimwood J."/>
            <person name="Barry K."/>
            <person name="Goodstein D."/>
            <person name="Schmutz J."/>
            <person name="Leebens-Mack J."/>
            <person name="Osbourn A."/>
        </authorList>
    </citation>
    <scope>NUCLEOTIDE SEQUENCE [LARGE SCALE GENOMIC DNA]</scope>
    <source>
        <strain evidence="2">JIC</strain>
    </source>
</reference>
<dbReference type="PANTHER" id="PTHR45023">
    <property type="match status" value="1"/>
</dbReference>
<dbReference type="Proteomes" id="UP001443914">
    <property type="component" value="Unassembled WGS sequence"/>
</dbReference>
<organism evidence="2 3">
    <name type="scientific">Saponaria officinalis</name>
    <name type="common">Common soapwort</name>
    <name type="synonym">Lychnis saponaria</name>
    <dbReference type="NCBI Taxonomy" id="3572"/>
    <lineage>
        <taxon>Eukaryota</taxon>
        <taxon>Viridiplantae</taxon>
        <taxon>Streptophyta</taxon>
        <taxon>Embryophyta</taxon>
        <taxon>Tracheophyta</taxon>
        <taxon>Spermatophyta</taxon>
        <taxon>Magnoliopsida</taxon>
        <taxon>eudicotyledons</taxon>
        <taxon>Gunneridae</taxon>
        <taxon>Pentapetalae</taxon>
        <taxon>Caryophyllales</taxon>
        <taxon>Caryophyllaceae</taxon>
        <taxon>Caryophylleae</taxon>
        <taxon>Saponaria</taxon>
    </lineage>
</organism>
<gene>
    <name evidence="2" type="ORF">RND81_02G105000</name>
</gene>
<accession>A0AAW1MTB9</accession>
<dbReference type="EMBL" id="JBDFQZ010000002">
    <property type="protein sequence ID" value="KAK9749142.1"/>
    <property type="molecule type" value="Genomic_DNA"/>
</dbReference>
<evidence type="ECO:0000256" key="1">
    <source>
        <dbReference type="SAM" id="MobiDB-lite"/>
    </source>
</evidence>
<comment type="caution">
    <text evidence="2">The sequence shown here is derived from an EMBL/GenBank/DDBJ whole genome shotgun (WGS) entry which is preliminary data.</text>
</comment>
<name>A0AAW1MTB9_SAPOF</name>
<dbReference type="PANTHER" id="PTHR45023:SF4">
    <property type="entry name" value="GLYCINE-RICH PROTEIN-RELATED"/>
    <property type="match status" value="1"/>
</dbReference>
<protein>
    <recommendedName>
        <fullName evidence="4">No apical meristem-associated C-terminal domain-containing protein</fullName>
    </recommendedName>
</protein>
<feature type="compositionally biased region" description="Polar residues" evidence="1">
    <location>
        <begin position="242"/>
        <end position="261"/>
    </location>
</feature>
<sequence>MDNNNRNYGNNPYSQDNQNNQFNLNNLPLDQNFLNSPQGQMFLQLLTNPTMQNYSNSPSNLQNQFQQQRFQQSPTISIPQQINQHIEHSPGGNESSNRTPSEDLWGAQQLQKKDSVVVELFADEGNKERSGRVKWSIKEDKALDDLWKTIARLYEEAREDAPTTIKERSFKSLTSRWDTINRDVSRWVGVYAQAQRDKVSGQSDEDVENHAHYLYQQRYNGVKFTLMHAWKEMRHMRKWQAGNNELPSESGGSSKRSQPDTPTDERENFRLEGIKKAKKKGKQVASSSVNMNSFSNAISEMNVRNSSRESVAIQLLEYQKERDAAKTKQKEDNRQWQLYMFLLSKTHLEPNEKVMLDNLKEKFSYMFT</sequence>
<dbReference type="AlphaFoldDB" id="A0AAW1MTB9"/>
<proteinExistence type="predicted"/>
<evidence type="ECO:0000313" key="2">
    <source>
        <dbReference type="EMBL" id="KAK9749142.1"/>
    </source>
</evidence>
<feature type="region of interest" description="Disordered" evidence="1">
    <location>
        <begin position="1"/>
        <end position="27"/>
    </location>
</feature>
<keyword evidence="3" id="KW-1185">Reference proteome</keyword>
<evidence type="ECO:0008006" key="4">
    <source>
        <dbReference type="Google" id="ProtNLM"/>
    </source>
</evidence>